<evidence type="ECO:0000313" key="3">
    <source>
        <dbReference type="Proteomes" id="UP001153269"/>
    </source>
</evidence>
<proteinExistence type="predicted"/>
<protein>
    <submittedName>
        <fullName evidence="2">Uncharacterized protein</fullName>
    </submittedName>
</protein>
<gene>
    <name evidence="2" type="ORF">PLEPLA_LOCUS16250</name>
</gene>
<feature type="region of interest" description="Disordered" evidence="1">
    <location>
        <begin position="20"/>
        <end position="41"/>
    </location>
</feature>
<accession>A0A9N7YL89</accession>
<comment type="caution">
    <text evidence="2">The sequence shown here is derived from an EMBL/GenBank/DDBJ whole genome shotgun (WGS) entry which is preliminary data.</text>
</comment>
<sequence>MDCENEAVAEQALTNHLIHKVPRSPPSFPPPLLPPHLGPTSEERTASRVSFFFLPYKISSRGANRSTPISAIISDSNYLQIYRQEERRRSRTGPKNKLEISSYLRGGKRNFYAPKLEELERLRCALPASVSIGDNFCCCAPLLRSGGPDRFIALTVLIWTGLHILLSPPFTKTDIILKWKRLYARTTSPPRDRSKKSPITFPHPCRTQTQ</sequence>
<dbReference type="Proteomes" id="UP001153269">
    <property type="component" value="Unassembled WGS sequence"/>
</dbReference>
<evidence type="ECO:0000313" key="2">
    <source>
        <dbReference type="EMBL" id="CAB1428284.1"/>
    </source>
</evidence>
<feature type="compositionally biased region" description="Pro residues" evidence="1">
    <location>
        <begin position="23"/>
        <end position="37"/>
    </location>
</feature>
<organism evidence="2 3">
    <name type="scientific">Pleuronectes platessa</name>
    <name type="common">European plaice</name>
    <dbReference type="NCBI Taxonomy" id="8262"/>
    <lineage>
        <taxon>Eukaryota</taxon>
        <taxon>Metazoa</taxon>
        <taxon>Chordata</taxon>
        <taxon>Craniata</taxon>
        <taxon>Vertebrata</taxon>
        <taxon>Euteleostomi</taxon>
        <taxon>Actinopterygii</taxon>
        <taxon>Neopterygii</taxon>
        <taxon>Teleostei</taxon>
        <taxon>Neoteleostei</taxon>
        <taxon>Acanthomorphata</taxon>
        <taxon>Carangaria</taxon>
        <taxon>Pleuronectiformes</taxon>
        <taxon>Pleuronectoidei</taxon>
        <taxon>Pleuronectidae</taxon>
        <taxon>Pleuronectes</taxon>
    </lineage>
</organism>
<keyword evidence="3" id="KW-1185">Reference proteome</keyword>
<feature type="region of interest" description="Disordered" evidence="1">
    <location>
        <begin position="187"/>
        <end position="210"/>
    </location>
</feature>
<evidence type="ECO:0000256" key="1">
    <source>
        <dbReference type="SAM" id="MobiDB-lite"/>
    </source>
</evidence>
<reference evidence="2" key="1">
    <citation type="submission" date="2020-03" db="EMBL/GenBank/DDBJ databases">
        <authorList>
            <person name="Weist P."/>
        </authorList>
    </citation>
    <scope>NUCLEOTIDE SEQUENCE</scope>
</reference>
<dbReference type="EMBL" id="CADEAL010001035">
    <property type="protein sequence ID" value="CAB1428284.1"/>
    <property type="molecule type" value="Genomic_DNA"/>
</dbReference>
<dbReference type="AlphaFoldDB" id="A0A9N7YL89"/>
<name>A0A9N7YL89_PLEPL</name>